<evidence type="ECO:0000256" key="4">
    <source>
        <dbReference type="ARBA" id="ARBA00022065"/>
    </source>
</evidence>
<gene>
    <name evidence="16" type="ORF">LTLLF_198310</name>
</gene>
<comment type="subunit">
    <text evidence="12">Homodimer. Binds actin monomers.</text>
</comment>
<dbReference type="InterPro" id="IPR036222">
    <property type="entry name" value="CAP_N_sf"/>
</dbReference>
<organism evidence="16 17">
    <name type="scientific">Microtus ochrogaster</name>
    <name type="common">Prairie vole</name>
    <dbReference type="NCBI Taxonomy" id="79684"/>
    <lineage>
        <taxon>Eukaryota</taxon>
        <taxon>Metazoa</taxon>
        <taxon>Chordata</taxon>
        <taxon>Craniata</taxon>
        <taxon>Vertebrata</taxon>
        <taxon>Euteleostomi</taxon>
        <taxon>Mammalia</taxon>
        <taxon>Eutheria</taxon>
        <taxon>Euarchontoglires</taxon>
        <taxon>Glires</taxon>
        <taxon>Rodentia</taxon>
        <taxon>Myomorpha</taxon>
        <taxon>Muroidea</taxon>
        <taxon>Cricetidae</taxon>
        <taxon>Arvicolinae</taxon>
        <taxon>Microtus</taxon>
    </lineage>
</organism>
<evidence type="ECO:0000256" key="2">
    <source>
        <dbReference type="ARBA" id="ARBA00004202"/>
    </source>
</evidence>
<dbReference type="Gene3D" id="2.160.20.70">
    <property type="match status" value="1"/>
</dbReference>
<evidence type="ECO:0000256" key="5">
    <source>
        <dbReference type="ARBA" id="ARBA00022475"/>
    </source>
</evidence>
<dbReference type="GO" id="GO:0019933">
    <property type="term" value="P:cAMP-mediated signaling"/>
    <property type="evidence" value="ECO:0007669"/>
    <property type="project" value="TreeGrafter"/>
</dbReference>
<evidence type="ECO:0000256" key="6">
    <source>
        <dbReference type="ARBA" id="ARBA00022481"/>
    </source>
</evidence>
<keyword evidence="11" id="KW-0009">Actin-binding</keyword>
<feature type="domain" description="Adenylate cyclase-associated CAP C-terminal" evidence="14">
    <location>
        <begin position="162"/>
        <end position="221"/>
    </location>
</feature>
<comment type="function">
    <text evidence="1">Directly regulates filament dynamics and has been implicated in a number of complex developmental and morphological processes, including mRNA localization and the establishment of cell polarity.</text>
</comment>
<dbReference type="Pfam" id="PF08603">
    <property type="entry name" value="CAP_C"/>
    <property type="match status" value="1"/>
</dbReference>
<dbReference type="AlphaFoldDB" id="A0A8J6FYU8"/>
<feature type="compositionally biased region" description="Low complexity" evidence="13">
    <location>
        <begin position="110"/>
        <end position="121"/>
    </location>
</feature>
<dbReference type="GO" id="GO:0008179">
    <property type="term" value="F:adenylate cyclase binding"/>
    <property type="evidence" value="ECO:0007669"/>
    <property type="project" value="TreeGrafter"/>
</dbReference>
<comment type="caution">
    <text evidence="16">The sequence shown here is derived from an EMBL/GenBank/DDBJ whole genome shotgun (WGS) entry which is preliminary data.</text>
</comment>
<dbReference type="Proteomes" id="UP000710432">
    <property type="component" value="Unassembled WGS sequence"/>
</dbReference>
<evidence type="ECO:0000256" key="1">
    <source>
        <dbReference type="ARBA" id="ARBA00003250"/>
    </source>
</evidence>
<proteinExistence type="inferred from homology"/>
<protein>
    <recommendedName>
        <fullName evidence="4">Adenylyl cyclase-associated protein 1</fullName>
    </recommendedName>
</protein>
<keyword evidence="7" id="KW-1017">Isopeptide bond</keyword>
<dbReference type="Pfam" id="PF21938">
    <property type="entry name" value="CAP_N"/>
    <property type="match status" value="1"/>
</dbReference>
<evidence type="ECO:0000256" key="3">
    <source>
        <dbReference type="ARBA" id="ARBA00007659"/>
    </source>
</evidence>
<evidence type="ECO:0000313" key="17">
    <source>
        <dbReference type="Proteomes" id="UP000710432"/>
    </source>
</evidence>
<feature type="compositionally biased region" description="Pro residues" evidence="13">
    <location>
        <begin position="122"/>
        <end position="136"/>
    </location>
</feature>
<evidence type="ECO:0000259" key="15">
    <source>
        <dbReference type="Pfam" id="PF21938"/>
    </source>
</evidence>
<reference evidence="16" key="1">
    <citation type="submission" date="2020-03" db="EMBL/GenBank/DDBJ databases">
        <title>Studies in the Genomics of Life Span.</title>
        <authorList>
            <person name="Glass D."/>
        </authorList>
    </citation>
    <scope>NUCLEOTIDE SEQUENCE</scope>
    <source>
        <strain evidence="16">LTLLF</strain>
        <tissue evidence="16">Muscle</tissue>
    </source>
</reference>
<dbReference type="PROSITE" id="PS01089">
    <property type="entry name" value="CAP_2"/>
    <property type="match status" value="1"/>
</dbReference>
<dbReference type="SUPFAM" id="SSF69340">
    <property type="entry name" value="C-terminal domain of adenylylcyclase associated protein"/>
    <property type="match status" value="1"/>
</dbReference>
<dbReference type="EMBL" id="JAATJU010026900">
    <property type="protein sequence ID" value="KAH0501169.1"/>
    <property type="molecule type" value="Genomic_DNA"/>
</dbReference>
<evidence type="ECO:0000259" key="14">
    <source>
        <dbReference type="Pfam" id="PF08603"/>
    </source>
</evidence>
<keyword evidence="8" id="KW-0597">Phosphoprotein</keyword>
<name>A0A8J6FYU8_MICOH</name>
<evidence type="ECO:0000256" key="11">
    <source>
        <dbReference type="ARBA" id="ARBA00023203"/>
    </source>
</evidence>
<dbReference type="InterPro" id="IPR016098">
    <property type="entry name" value="CAP/MinC_C"/>
</dbReference>
<keyword evidence="5" id="KW-1003">Cell membrane</keyword>
<dbReference type="SUPFAM" id="SSF101278">
    <property type="entry name" value="N-terminal domain of adenylylcyclase associated protein, CAP"/>
    <property type="match status" value="1"/>
</dbReference>
<dbReference type="GO" id="GO:0003779">
    <property type="term" value="F:actin binding"/>
    <property type="evidence" value="ECO:0007669"/>
    <property type="project" value="UniProtKB-KW"/>
</dbReference>
<feature type="domain" description="CAP N-terminal" evidence="15">
    <location>
        <begin position="1"/>
        <end position="98"/>
    </location>
</feature>
<feature type="non-terminal residue" evidence="16">
    <location>
        <position position="1"/>
    </location>
</feature>
<evidence type="ECO:0000313" key="16">
    <source>
        <dbReference type="EMBL" id="KAH0501169.1"/>
    </source>
</evidence>
<keyword evidence="9" id="KW-0832">Ubl conjugation</keyword>
<feature type="region of interest" description="Disordered" evidence="13">
    <location>
        <begin position="109"/>
        <end position="147"/>
    </location>
</feature>
<evidence type="ECO:0000256" key="10">
    <source>
        <dbReference type="ARBA" id="ARBA00023136"/>
    </source>
</evidence>
<dbReference type="GO" id="GO:0007015">
    <property type="term" value="P:actin filament organization"/>
    <property type="evidence" value="ECO:0007669"/>
    <property type="project" value="TreeGrafter"/>
</dbReference>
<evidence type="ECO:0000256" key="12">
    <source>
        <dbReference type="ARBA" id="ARBA00026058"/>
    </source>
</evidence>
<sequence length="224" mass="24361">ISEQIQEVITFREKNRSSKFFNHLSAVSESIQALGWVALAAKPGPFVKEMTDATMLCTNRVLKEYKDVDKKHVDWVKAYLSIWTELQTYIKEFHTTSLAWSKTGPVAKELSGLPSGPSVGSGPPPPPPGPPPPPVPTSSSSDDSASRSALFAQINQGESITHDGCHAYLSKNSLDCEIVSAKSSEMNVLIPTEGGDFNEFPVPEQFKTLWNGQKLVTTVTEIAG</sequence>
<comment type="similarity">
    <text evidence="3">Belongs to the CAP family.</text>
</comment>
<dbReference type="InterPro" id="IPR028417">
    <property type="entry name" value="CAP_CS_C"/>
</dbReference>
<dbReference type="PANTHER" id="PTHR10652">
    <property type="entry name" value="ADENYLYL CYCLASE-ASSOCIATED PROTEIN"/>
    <property type="match status" value="1"/>
</dbReference>
<keyword evidence="6" id="KW-0488">Methylation</keyword>
<dbReference type="Gene3D" id="1.25.40.330">
    <property type="entry name" value="Adenylate cyclase-associated CAP, N-terminal domain"/>
    <property type="match status" value="1"/>
</dbReference>
<dbReference type="GO" id="GO:0000902">
    <property type="term" value="P:cell morphogenesis"/>
    <property type="evidence" value="ECO:0007669"/>
    <property type="project" value="TreeGrafter"/>
</dbReference>
<dbReference type="GO" id="GO:0005886">
    <property type="term" value="C:plasma membrane"/>
    <property type="evidence" value="ECO:0007669"/>
    <property type="project" value="UniProtKB-SubCell"/>
</dbReference>
<dbReference type="InterPro" id="IPR053950">
    <property type="entry name" value="CAP_N"/>
</dbReference>
<dbReference type="FunFam" id="1.25.40.330:FF:000001">
    <property type="entry name" value="Adenylyl cyclase-associated protein"/>
    <property type="match status" value="1"/>
</dbReference>
<evidence type="ECO:0000256" key="9">
    <source>
        <dbReference type="ARBA" id="ARBA00022843"/>
    </source>
</evidence>
<comment type="subcellular location">
    <subcellularLocation>
        <location evidence="2">Cell membrane</location>
        <topology evidence="2">Peripheral membrane protein</topology>
    </subcellularLocation>
</comment>
<dbReference type="InterPro" id="IPR001837">
    <property type="entry name" value="Adenylate_cyclase-assoc_CAP"/>
</dbReference>
<dbReference type="InterPro" id="IPR036223">
    <property type="entry name" value="CAP_C_sf"/>
</dbReference>
<evidence type="ECO:0000256" key="13">
    <source>
        <dbReference type="SAM" id="MobiDB-lite"/>
    </source>
</evidence>
<evidence type="ECO:0000256" key="8">
    <source>
        <dbReference type="ARBA" id="ARBA00022553"/>
    </source>
</evidence>
<evidence type="ECO:0000256" key="7">
    <source>
        <dbReference type="ARBA" id="ARBA00022499"/>
    </source>
</evidence>
<keyword evidence="10" id="KW-0472">Membrane</keyword>
<dbReference type="GO" id="GO:0005737">
    <property type="term" value="C:cytoplasm"/>
    <property type="evidence" value="ECO:0007669"/>
    <property type="project" value="TreeGrafter"/>
</dbReference>
<accession>A0A8J6FYU8</accession>
<dbReference type="PANTHER" id="PTHR10652:SF1">
    <property type="entry name" value="ADENYLYL CYCLASE-ASSOCIATED PROTEIN 1"/>
    <property type="match status" value="1"/>
</dbReference>
<dbReference type="InterPro" id="IPR013912">
    <property type="entry name" value="Adenylate_cyclase-assoc_CAP_C"/>
</dbReference>